<dbReference type="AlphaFoldDB" id="A0A6A6F9V0"/>
<gene>
    <name evidence="2" type="ORF">CERZMDRAFT_91193</name>
</gene>
<organism evidence="2 3">
    <name type="scientific">Cercospora zeae-maydis SCOH1-5</name>
    <dbReference type="NCBI Taxonomy" id="717836"/>
    <lineage>
        <taxon>Eukaryota</taxon>
        <taxon>Fungi</taxon>
        <taxon>Dikarya</taxon>
        <taxon>Ascomycota</taxon>
        <taxon>Pezizomycotina</taxon>
        <taxon>Dothideomycetes</taxon>
        <taxon>Dothideomycetidae</taxon>
        <taxon>Mycosphaerellales</taxon>
        <taxon>Mycosphaerellaceae</taxon>
        <taxon>Cercospora</taxon>
    </lineage>
</organism>
<dbReference type="EMBL" id="ML992682">
    <property type="protein sequence ID" value="KAF2210190.1"/>
    <property type="molecule type" value="Genomic_DNA"/>
</dbReference>
<dbReference type="Proteomes" id="UP000799539">
    <property type="component" value="Unassembled WGS sequence"/>
</dbReference>
<sequence>MGLFSSTKSSKPTEVQQQPTSKQRGSSNDNANSVVQQASTSQALPGAATQYRPRFLLLWPSALFKAHWAIFIPEIEEKPFKRGQIVSC</sequence>
<dbReference type="OrthoDB" id="2999773at2759"/>
<reference evidence="2" key="1">
    <citation type="journal article" date="2020" name="Stud. Mycol.">
        <title>101 Dothideomycetes genomes: a test case for predicting lifestyles and emergence of pathogens.</title>
        <authorList>
            <person name="Haridas S."/>
            <person name="Albert R."/>
            <person name="Binder M."/>
            <person name="Bloem J."/>
            <person name="Labutti K."/>
            <person name="Salamov A."/>
            <person name="Andreopoulos B."/>
            <person name="Baker S."/>
            <person name="Barry K."/>
            <person name="Bills G."/>
            <person name="Bluhm B."/>
            <person name="Cannon C."/>
            <person name="Castanera R."/>
            <person name="Culley D."/>
            <person name="Daum C."/>
            <person name="Ezra D."/>
            <person name="Gonzalez J."/>
            <person name="Henrissat B."/>
            <person name="Kuo A."/>
            <person name="Liang C."/>
            <person name="Lipzen A."/>
            <person name="Lutzoni F."/>
            <person name="Magnuson J."/>
            <person name="Mondo S."/>
            <person name="Nolan M."/>
            <person name="Ohm R."/>
            <person name="Pangilinan J."/>
            <person name="Park H.-J."/>
            <person name="Ramirez L."/>
            <person name="Alfaro M."/>
            <person name="Sun H."/>
            <person name="Tritt A."/>
            <person name="Yoshinaga Y."/>
            <person name="Zwiers L.-H."/>
            <person name="Turgeon B."/>
            <person name="Goodwin S."/>
            <person name="Spatafora J."/>
            <person name="Crous P."/>
            <person name="Grigoriev I."/>
        </authorList>
    </citation>
    <scope>NUCLEOTIDE SEQUENCE</scope>
    <source>
        <strain evidence="2">SCOH1-5</strain>
    </source>
</reference>
<evidence type="ECO:0000256" key="1">
    <source>
        <dbReference type="SAM" id="MobiDB-lite"/>
    </source>
</evidence>
<proteinExistence type="predicted"/>
<name>A0A6A6F9V0_9PEZI</name>
<feature type="compositionally biased region" description="Polar residues" evidence="1">
    <location>
        <begin position="1"/>
        <end position="43"/>
    </location>
</feature>
<feature type="region of interest" description="Disordered" evidence="1">
    <location>
        <begin position="1"/>
        <end position="44"/>
    </location>
</feature>
<protein>
    <submittedName>
        <fullName evidence="2">Uncharacterized protein</fullName>
    </submittedName>
</protein>
<evidence type="ECO:0000313" key="3">
    <source>
        <dbReference type="Proteomes" id="UP000799539"/>
    </source>
</evidence>
<evidence type="ECO:0000313" key="2">
    <source>
        <dbReference type="EMBL" id="KAF2210190.1"/>
    </source>
</evidence>
<keyword evidence="3" id="KW-1185">Reference proteome</keyword>
<accession>A0A6A6F9V0</accession>